<keyword evidence="3" id="KW-0472">Membrane</keyword>
<keyword evidence="1" id="KW-1003">Cell membrane</keyword>
<gene>
    <name evidence="6" type="ORF">MI149_15795</name>
</gene>
<proteinExistence type="predicted"/>
<reference evidence="6" key="1">
    <citation type="submission" date="2022-08" db="EMBL/GenBank/DDBJ databases">
        <title>Whole genome sequencing of non-tuberculosis mycobacteria type-strains.</title>
        <authorList>
            <person name="Igarashi Y."/>
            <person name="Osugi A."/>
            <person name="Mitarai S."/>
        </authorList>
    </citation>
    <scope>NUCLEOTIDE SEQUENCE</scope>
    <source>
        <strain evidence="6">JCM 16369</strain>
    </source>
</reference>
<evidence type="ECO:0000256" key="1">
    <source>
        <dbReference type="ARBA" id="ARBA00022475"/>
    </source>
</evidence>
<keyword evidence="7" id="KW-1185">Reference proteome</keyword>
<dbReference type="EMBL" id="CP092362">
    <property type="protein sequence ID" value="ULN39239.1"/>
    <property type="molecule type" value="Genomic_DNA"/>
</dbReference>
<keyword evidence="4" id="KW-0564">Palmitate</keyword>
<keyword evidence="5 6" id="KW-0449">Lipoprotein</keyword>
<evidence type="ECO:0000256" key="4">
    <source>
        <dbReference type="ARBA" id="ARBA00023139"/>
    </source>
</evidence>
<protein>
    <submittedName>
        <fullName evidence="6">Lipoprotein LpqH</fullName>
    </submittedName>
</protein>
<keyword evidence="2" id="KW-0732">Signal</keyword>
<evidence type="ECO:0000256" key="2">
    <source>
        <dbReference type="ARBA" id="ARBA00022729"/>
    </source>
</evidence>
<evidence type="ECO:0000256" key="5">
    <source>
        <dbReference type="ARBA" id="ARBA00023288"/>
    </source>
</evidence>
<name>A0ABY3THL8_9MYCO</name>
<dbReference type="PROSITE" id="PS51257">
    <property type="entry name" value="PROKAR_LIPOPROTEIN"/>
    <property type="match status" value="1"/>
</dbReference>
<dbReference type="Proteomes" id="UP001055337">
    <property type="component" value="Chromosome"/>
</dbReference>
<evidence type="ECO:0000256" key="3">
    <source>
        <dbReference type="ARBA" id="ARBA00023136"/>
    </source>
</evidence>
<dbReference type="InterPro" id="IPR008691">
    <property type="entry name" value="LpqH"/>
</dbReference>
<organism evidence="6 7">
    <name type="scientific">Mycolicibacterium crocinum</name>
    <dbReference type="NCBI Taxonomy" id="388459"/>
    <lineage>
        <taxon>Bacteria</taxon>
        <taxon>Bacillati</taxon>
        <taxon>Actinomycetota</taxon>
        <taxon>Actinomycetes</taxon>
        <taxon>Mycobacteriales</taxon>
        <taxon>Mycobacteriaceae</taxon>
        <taxon>Mycolicibacterium</taxon>
    </lineage>
</organism>
<evidence type="ECO:0000313" key="7">
    <source>
        <dbReference type="Proteomes" id="UP001055337"/>
    </source>
</evidence>
<dbReference type="RefSeq" id="WP_240176215.1">
    <property type="nucleotide sequence ID" value="NZ_CP092362.2"/>
</dbReference>
<dbReference type="Pfam" id="PF05481">
    <property type="entry name" value="Myco_19_kDa"/>
    <property type="match status" value="1"/>
</dbReference>
<evidence type="ECO:0000313" key="6">
    <source>
        <dbReference type="EMBL" id="ULN39239.1"/>
    </source>
</evidence>
<sequence length="153" mass="14626">MRVPTTGVTAVAIAVCAVAGCSSNDSDKSSSSSASGSAAASAGTTVLVDGQKQDVTGTVVCTAADANTNVTIGDSTAGVGAVLSNDSPPAVHSVGLGSVSGVMLGYADGAGGQGAASASKTGNSYKITGTAVGFDASTQQQLTKPFELDFTCP</sequence>
<accession>A0ABY3THL8</accession>